<feature type="region of interest" description="Disordered" evidence="8">
    <location>
        <begin position="580"/>
        <end position="613"/>
    </location>
</feature>
<dbReference type="Proteomes" id="UP000257109">
    <property type="component" value="Unassembled WGS sequence"/>
</dbReference>
<keyword evidence="4 7" id="KW-0547">Nucleotide-binding</keyword>
<dbReference type="SUPFAM" id="SSF56112">
    <property type="entry name" value="Protein kinase-like (PK-like)"/>
    <property type="match status" value="1"/>
</dbReference>
<dbReference type="InterPro" id="IPR050108">
    <property type="entry name" value="CDK"/>
</dbReference>
<protein>
    <submittedName>
        <fullName evidence="10">Protein IMPAIRED IN BABA-INDUCED STERILITY 1</fullName>
    </submittedName>
</protein>
<dbReference type="GO" id="GO:0005524">
    <property type="term" value="F:ATP binding"/>
    <property type="evidence" value="ECO:0007669"/>
    <property type="project" value="UniProtKB-UniRule"/>
</dbReference>
<sequence length="786" mass="88721">MHPLGPANVSRPLATSSKILRRSRSREREKKKGRIFLHLALGGRERENPKGRSERKATKPPLFLLRRCFRFWLRLPRRRIHDPLPSRVGPAKMGCVSSKKAAAGAASSPAGPYVVRSSTRKRSNALERKGSVEETREVAVEPEEMKEWNRGSLRGSLSLTLSYRSVEAELIAVGWPPWLTSVAAEAIQGWLPLKTDSFERLDKIGQGTYSSVFQGREVESGRMVALKKVRFDKFHPDSIRFMSREIIILRSMDHPNVMKLEGIITSQLSNSLYLVFEYMEHDLAGLVASPDIKFTDSQIKCYMRQLLSGMEHCHLRGIMHRDIKVSNILVNNEGVLKIGDFGLANTLSPNSKQPLTSRVVTLWYRPPELLMGSTNYGVSVDLWSVGCVFAELFLGKPILKGRTEVEQLHKIFKLCGCPPDEFWQKNKLPLATMFKPQSNYESSLLERCRGFPGTAVSLLETLLSIDPLKRGTASSALMSEYFSTMPYACNPSLLPKYPPSKEMDAKNREDMRSLDLTLRKKNGVQGKVRETVTSKRQRRVHRVTHDPVNFNKPDLKEEMQNISQNAGIDDGREHVTKGKVGAMHKEQSKPSNDAKSEADQVGNDSNGYAVYSGPAPVSGSSGFTWAKRRKPEASSILSDGSRSKISSLDPTFAKGTYDLTKHGIEVSERKHSYNTMDETSNYILQNYQASRVQQKSFDVADTFQYQSNCYMEFDFTDKMDSLIDTRGHRKHGEPVEQSMQKMIPSNKDDELLHWNENNNPQSLRKSRLGRVTNYNGHMEGDVTKKA</sequence>
<feature type="domain" description="Protein kinase" evidence="9">
    <location>
        <begin position="198"/>
        <end position="482"/>
    </location>
</feature>
<dbReference type="FunFam" id="1.10.510.10:FF:000043">
    <property type="entry name" value="probable serine/threonine-protein kinase At1g54610"/>
    <property type="match status" value="1"/>
</dbReference>
<keyword evidence="3" id="KW-0808">Transferase</keyword>
<gene>
    <name evidence="10" type="primary">IBS1</name>
    <name evidence="10" type="ORF">CR513_45541</name>
</gene>
<name>A0A371F8Q8_MUCPR</name>
<dbReference type="Gene3D" id="1.10.510.10">
    <property type="entry name" value="Transferase(Phosphotransferase) domain 1"/>
    <property type="match status" value="1"/>
</dbReference>
<evidence type="ECO:0000256" key="8">
    <source>
        <dbReference type="SAM" id="MobiDB-lite"/>
    </source>
</evidence>
<feature type="compositionally biased region" description="Basic and acidic residues" evidence="8">
    <location>
        <begin position="43"/>
        <end position="57"/>
    </location>
</feature>
<dbReference type="GO" id="GO:0008353">
    <property type="term" value="F:RNA polymerase II CTD heptapeptide repeat kinase activity"/>
    <property type="evidence" value="ECO:0007669"/>
    <property type="project" value="TreeGrafter"/>
</dbReference>
<dbReference type="Gene3D" id="3.30.200.20">
    <property type="entry name" value="Phosphorylase Kinase, domain 1"/>
    <property type="match status" value="1"/>
</dbReference>
<evidence type="ECO:0000313" key="10">
    <source>
        <dbReference type="EMBL" id="RDX74679.1"/>
    </source>
</evidence>
<dbReference type="PROSITE" id="PS50011">
    <property type="entry name" value="PROTEIN_KINASE_DOM"/>
    <property type="match status" value="1"/>
</dbReference>
<dbReference type="Pfam" id="PF00069">
    <property type="entry name" value="Pkinase"/>
    <property type="match status" value="1"/>
</dbReference>
<evidence type="ECO:0000256" key="2">
    <source>
        <dbReference type="ARBA" id="ARBA00022527"/>
    </source>
</evidence>
<feature type="compositionally biased region" description="Basic and acidic residues" evidence="8">
    <location>
        <begin position="583"/>
        <end position="598"/>
    </location>
</feature>
<dbReference type="GO" id="GO:0005634">
    <property type="term" value="C:nucleus"/>
    <property type="evidence" value="ECO:0007669"/>
    <property type="project" value="TreeGrafter"/>
</dbReference>
<dbReference type="FunFam" id="3.30.200.20:FF:000021">
    <property type="entry name" value="probable serine/threonine-protein kinase At1g54610"/>
    <property type="match status" value="1"/>
</dbReference>
<evidence type="ECO:0000256" key="4">
    <source>
        <dbReference type="ARBA" id="ARBA00022741"/>
    </source>
</evidence>
<keyword evidence="11" id="KW-1185">Reference proteome</keyword>
<keyword evidence="5" id="KW-0418">Kinase</keyword>
<organism evidence="10 11">
    <name type="scientific">Mucuna pruriens</name>
    <name type="common">Velvet bean</name>
    <name type="synonym">Dolichos pruriens</name>
    <dbReference type="NCBI Taxonomy" id="157652"/>
    <lineage>
        <taxon>Eukaryota</taxon>
        <taxon>Viridiplantae</taxon>
        <taxon>Streptophyta</taxon>
        <taxon>Embryophyta</taxon>
        <taxon>Tracheophyta</taxon>
        <taxon>Spermatophyta</taxon>
        <taxon>Magnoliopsida</taxon>
        <taxon>eudicotyledons</taxon>
        <taxon>Gunneridae</taxon>
        <taxon>Pentapetalae</taxon>
        <taxon>rosids</taxon>
        <taxon>fabids</taxon>
        <taxon>Fabales</taxon>
        <taxon>Fabaceae</taxon>
        <taxon>Papilionoideae</taxon>
        <taxon>50 kb inversion clade</taxon>
        <taxon>NPAAA clade</taxon>
        <taxon>indigoferoid/millettioid clade</taxon>
        <taxon>Phaseoleae</taxon>
        <taxon>Mucuna</taxon>
    </lineage>
</organism>
<feature type="region of interest" description="Disordered" evidence="8">
    <location>
        <begin position="105"/>
        <end position="130"/>
    </location>
</feature>
<evidence type="ECO:0000313" key="11">
    <source>
        <dbReference type="Proteomes" id="UP000257109"/>
    </source>
</evidence>
<dbReference type="PANTHER" id="PTHR24056:SF188">
    <property type="entry name" value="CYCLIN-DEPENDENT KINASE C-2 C"/>
    <property type="match status" value="1"/>
</dbReference>
<dbReference type="PROSITE" id="PS00108">
    <property type="entry name" value="PROTEIN_KINASE_ST"/>
    <property type="match status" value="1"/>
</dbReference>
<feature type="region of interest" description="Disordered" evidence="8">
    <location>
        <begin position="757"/>
        <end position="786"/>
    </location>
</feature>
<feature type="region of interest" description="Disordered" evidence="8">
    <location>
        <begin position="1"/>
        <end position="33"/>
    </location>
</feature>
<proteinExistence type="inferred from homology"/>
<dbReference type="STRING" id="157652.A0A371F8Q8"/>
<dbReference type="PROSITE" id="PS00107">
    <property type="entry name" value="PROTEIN_KINASE_ATP"/>
    <property type="match status" value="1"/>
</dbReference>
<evidence type="ECO:0000256" key="3">
    <source>
        <dbReference type="ARBA" id="ARBA00022679"/>
    </source>
</evidence>
<evidence type="ECO:0000256" key="5">
    <source>
        <dbReference type="ARBA" id="ARBA00022777"/>
    </source>
</evidence>
<dbReference type="CDD" id="cd07840">
    <property type="entry name" value="STKc_CDK9_like"/>
    <property type="match status" value="1"/>
</dbReference>
<dbReference type="InterPro" id="IPR011009">
    <property type="entry name" value="Kinase-like_dom_sf"/>
</dbReference>
<evidence type="ECO:0000256" key="1">
    <source>
        <dbReference type="ARBA" id="ARBA00006485"/>
    </source>
</evidence>
<comment type="similarity">
    <text evidence="1">Belongs to the protein kinase superfamily. CMGC Ser/Thr protein kinase family. CDC2/CDKX subfamily.</text>
</comment>
<feature type="non-terminal residue" evidence="10">
    <location>
        <position position="1"/>
    </location>
</feature>
<feature type="binding site" evidence="7">
    <location>
        <position position="227"/>
    </location>
    <ligand>
        <name>ATP</name>
        <dbReference type="ChEBI" id="CHEBI:30616"/>
    </ligand>
</feature>
<dbReference type="InterPro" id="IPR000719">
    <property type="entry name" value="Prot_kinase_dom"/>
</dbReference>
<feature type="compositionally biased region" description="Basic residues" evidence="8">
    <location>
        <begin position="19"/>
        <end position="33"/>
    </location>
</feature>
<dbReference type="GO" id="GO:0032968">
    <property type="term" value="P:positive regulation of transcription elongation by RNA polymerase II"/>
    <property type="evidence" value="ECO:0007669"/>
    <property type="project" value="TreeGrafter"/>
</dbReference>
<comment type="caution">
    <text evidence="10">The sequence shown here is derived from an EMBL/GenBank/DDBJ whole genome shotgun (WGS) entry which is preliminary data.</text>
</comment>
<keyword evidence="6 7" id="KW-0067">ATP-binding</keyword>
<dbReference type="GO" id="GO:0000307">
    <property type="term" value="C:cyclin-dependent protein kinase holoenzyme complex"/>
    <property type="evidence" value="ECO:0007669"/>
    <property type="project" value="TreeGrafter"/>
</dbReference>
<evidence type="ECO:0000256" key="6">
    <source>
        <dbReference type="ARBA" id="ARBA00022840"/>
    </source>
</evidence>
<dbReference type="EMBL" id="QJKJ01010096">
    <property type="protein sequence ID" value="RDX74679.1"/>
    <property type="molecule type" value="Genomic_DNA"/>
</dbReference>
<keyword evidence="2" id="KW-0723">Serine/threonine-protein kinase</keyword>
<feature type="region of interest" description="Disordered" evidence="8">
    <location>
        <begin position="39"/>
        <end position="58"/>
    </location>
</feature>
<evidence type="ECO:0000256" key="7">
    <source>
        <dbReference type="PROSITE-ProRule" id="PRU10141"/>
    </source>
</evidence>
<evidence type="ECO:0000259" key="9">
    <source>
        <dbReference type="PROSITE" id="PS50011"/>
    </source>
</evidence>
<accession>A0A371F8Q8</accession>
<reference evidence="10" key="1">
    <citation type="submission" date="2018-05" db="EMBL/GenBank/DDBJ databases">
        <title>Draft genome of Mucuna pruriens seed.</title>
        <authorList>
            <person name="Nnadi N.E."/>
            <person name="Vos R."/>
            <person name="Hasami M.H."/>
            <person name="Devisetty U.K."/>
            <person name="Aguiy J.C."/>
        </authorList>
    </citation>
    <scope>NUCLEOTIDE SEQUENCE [LARGE SCALE GENOMIC DNA]</scope>
    <source>
        <strain evidence="10">JCA_2017</strain>
    </source>
</reference>
<dbReference type="SMART" id="SM00220">
    <property type="entry name" value="S_TKc"/>
    <property type="match status" value="1"/>
</dbReference>
<dbReference type="PANTHER" id="PTHR24056">
    <property type="entry name" value="CELL DIVISION PROTEIN KINASE"/>
    <property type="match status" value="1"/>
</dbReference>
<dbReference type="OrthoDB" id="28397at2759"/>
<dbReference type="InterPro" id="IPR008271">
    <property type="entry name" value="Ser/Thr_kinase_AS"/>
</dbReference>
<dbReference type="AlphaFoldDB" id="A0A371F8Q8"/>
<dbReference type="InterPro" id="IPR017441">
    <property type="entry name" value="Protein_kinase_ATP_BS"/>
</dbReference>